<reference evidence="3" key="3">
    <citation type="submission" date="2025-09" db="UniProtKB">
        <authorList>
            <consortium name="Ensembl"/>
        </authorList>
    </citation>
    <scope>IDENTIFICATION</scope>
</reference>
<dbReference type="GeneTree" id="ENSGT00400000023987"/>
<organism evidence="3 4">
    <name type="scientific">Anabas testudineus</name>
    <name type="common">Climbing perch</name>
    <name type="synonym">Anthias testudineus</name>
    <dbReference type="NCBI Taxonomy" id="64144"/>
    <lineage>
        <taxon>Eukaryota</taxon>
        <taxon>Metazoa</taxon>
        <taxon>Chordata</taxon>
        <taxon>Craniata</taxon>
        <taxon>Vertebrata</taxon>
        <taxon>Euteleostomi</taxon>
        <taxon>Actinopterygii</taxon>
        <taxon>Neopterygii</taxon>
        <taxon>Teleostei</taxon>
        <taxon>Neoteleostei</taxon>
        <taxon>Acanthomorphata</taxon>
        <taxon>Anabantaria</taxon>
        <taxon>Anabantiformes</taxon>
        <taxon>Anabantoidei</taxon>
        <taxon>Anabantidae</taxon>
        <taxon>Anabas</taxon>
    </lineage>
</organism>
<evidence type="ECO:0000313" key="3">
    <source>
        <dbReference type="Ensembl" id="ENSATEP00000010353.2"/>
    </source>
</evidence>
<feature type="signal peptide" evidence="2">
    <location>
        <begin position="1"/>
        <end position="18"/>
    </location>
</feature>
<evidence type="ECO:0000256" key="2">
    <source>
        <dbReference type="SAM" id="SignalP"/>
    </source>
</evidence>
<keyword evidence="2" id="KW-0732">Signal</keyword>
<reference evidence="3" key="1">
    <citation type="submission" date="2021-04" db="EMBL/GenBank/DDBJ databases">
        <authorList>
            <consortium name="Wellcome Sanger Institute Data Sharing"/>
        </authorList>
    </citation>
    <scope>NUCLEOTIDE SEQUENCE [LARGE SCALE GENOMIC DNA]</scope>
</reference>
<keyword evidence="1" id="KW-0812">Transmembrane</keyword>
<dbReference type="PANTHER" id="PTHR28666">
    <property type="entry name" value="TRANSMEMBRANE PROTEIN 240"/>
    <property type="match status" value="1"/>
</dbReference>
<dbReference type="InParanoid" id="A0A3Q1HZC0"/>
<dbReference type="AlphaFoldDB" id="A0A3Q1HZC0"/>
<dbReference type="Proteomes" id="UP000265040">
    <property type="component" value="Chromosome 5"/>
</dbReference>
<feature type="chain" id="PRO_5030079651" evidence="2">
    <location>
        <begin position="19"/>
        <end position="164"/>
    </location>
</feature>
<dbReference type="PANTHER" id="PTHR28666:SF1">
    <property type="entry name" value="TRANSMEMBRANE PROTEIN 240"/>
    <property type="match status" value="1"/>
</dbReference>
<proteinExistence type="predicted"/>
<evidence type="ECO:0000313" key="4">
    <source>
        <dbReference type="Proteomes" id="UP000265040"/>
    </source>
</evidence>
<protein>
    <submittedName>
        <fullName evidence="3">Uncharacterized protein</fullName>
    </submittedName>
</protein>
<reference evidence="3" key="2">
    <citation type="submission" date="2025-08" db="UniProtKB">
        <authorList>
            <consortium name="Ensembl"/>
        </authorList>
    </citation>
    <scope>IDENTIFICATION</scope>
</reference>
<dbReference type="Pfam" id="PF15207">
    <property type="entry name" value="TMEM240"/>
    <property type="match status" value="1"/>
</dbReference>
<dbReference type="InterPro" id="IPR027947">
    <property type="entry name" value="TMEM240"/>
</dbReference>
<name>A0A3Q1HZC0_ANATE</name>
<evidence type="ECO:0000256" key="1">
    <source>
        <dbReference type="SAM" id="Phobius"/>
    </source>
</evidence>
<feature type="transmembrane region" description="Helical" evidence="1">
    <location>
        <begin position="84"/>
        <end position="105"/>
    </location>
</feature>
<dbReference type="OrthoDB" id="8826806at2759"/>
<keyword evidence="4" id="KW-1185">Reference proteome</keyword>
<keyword evidence="1" id="KW-0472">Membrane</keyword>
<dbReference type="Ensembl" id="ENSATET00000010534.2">
    <property type="protein sequence ID" value="ENSATEP00000010353.2"/>
    <property type="gene ID" value="ENSATEG00000007290.2"/>
</dbReference>
<accession>A0A3Q1HZC0</accession>
<sequence length="164" mass="19232">CQLHLTMLLFILMQVTVLKNMNTLLERFHNFILPLVRGEEHVCGCTCGRHQVYHVVPYYGADAAVDSREHCFLSNFLSHQEMDLITGLLLGLCITWFLLWLEGLWHSGLQYWRSNRQHTQSFSSYILYSIFYKELGSNHCKRHRHRMSAVISKTHGRQTECCSE</sequence>
<keyword evidence="1" id="KW-1133">Transmembrane helix</keyword>